<sequence length="128" mass="14504">MPVAFTRGHLASKWELKAASKVFLPVCGCGMEAISTQGCVVSRLLGSPQIHHVIIDNANHSSPQRQEHRAPLISAIRQSLITYERIRPRRSYSRSRFSRLPWAVPKCAASQKRWQQFSSSPLKIWPDI</sequence>
<evidence type="ECO:0000313" key="2">
    <source>
        <dbReference type="Proteomes" id="UP000009096"/>
    </source>
</evidence>
<accession>W7M4K2</accession>
<dbReference type="Proteomes" id="UP000009096">
    <property type="component" value="Chromosome 6"/>
</dbReference>
<gene>
    <name evidence="1" type="ORF">FVEG_15077</name>
</gene>
<dbReference type="EMBL" id="DS022243">
    <property type="protein sequence ID" value="EWG39852.1"/>
    <property type="molecule type" value="Genomic_DNA"/>
</dbReference>
<name>W7M4K2_GIBM7</name>
<keyword evidence="2" id="KW-1185">Reference proteome</keyword>
<dbReference type="EMBL" id="CM000583">
    <property type="protein sequence ID" value="EWG39852.1"/>
    <property type="molecule type" value="Genomic_DNA"/>
</dbReference>
<protein>
    <submittedName>
        <fullName evidence="1">Uncharacterized protein</fullName>
    </submittedName>
</protein>
<organism evidence="1 2">
    <name type="scientific">Gibberella moniliformis (strain M3125 / FGSC 7600)</name>
    <name type="common">Maize ear and stalk rot fungus</name>
    <name type="synonym">Fusarium verticillioides</name>
    <dbReference type="NCBI Taxonomy" id="334819"/>
    <lineage>
        <taxon>Eukaryota</taxon>
        <taxon>Fungi</taxon>
        <taxon>Dikarya</taxon>
        <taxon>Ascomycota</taxon>
        <taxon>Pezizomycotina</taxon>
        <taxon>Sordariomycetes</taxon>
        <taxon>Hypocreomycetidae</taxon>
        <taxon>Hypocreales</taxon>
        <taxon>Nectriaceae</taxon>
        <taxon>Fusarium</taxon>
        <taxon>Fusarium fujikuroi species complex</taxon>
    </lineage>
</organism>
<evidence type="ECO:0000313" key="1">
    <source>
        <dbReference type="EMBL" id="EWG39852.1"/>
    </source>
</evidence>
<proteinExistence type="predicted"/>
<dbReference type="KEGG" id="fvr:FVEG_15077"/>
<reference evidence="1 2" key="1">
    <citation type="journal article" date="2010" name="Nature">
        <title>Comparative genomics reveals mobile pathogenicity chromosomes in Fusarium.</title>
        <authorList>
            <person name="Ma L.J."/>
            <person name="van der Does H.C."/>
            <person name="Borkovich K.A."/>
            <person name="Coleman J.J."/>
            <person name="Daboussi M.J."/>
            <person name="Di Pietro A."/>
            <person name="Dufresne M."/>
            <person name="Freitag M."/>
            <person name="Grabherr M."/>
            <person name="Henrissat B."/>
            <person name="Houterman P.M."/>
            <person name="Kang S."/>
            <person name="Shim W.B."/>
            <person name="Woloshuk C."/>
            <person name="Xie X."/>
            <person name="Xu J.R."/>
            <person name="Antoniw J."/>
            <person name="Baker S.E."/>
            <person name="Bluhm B.H."/>
            <person name="Breakspear A."/>
            <person name="Brown D.W."/>
            <person name="Butchko R.A."/>
            <person name="Chapman S."/>
            <person name="Coulson R."/>
            <person name="Coutinho P.M."/>
            <person name="Danchin E.G."/>
            <person name="Diener A."/>
            <person name="Gale L.R."/>
            <person name="Gardiner D.M."/>
            <person name="Goff S."/>
            <person name="Hammond-Kosack K.E."/>
            <person name="Hilburn K."/>
            <person name="Hua-Van A."/>
            <person name="Jonkers W."/>
            <person name="Kazan K."/>
            <person name="Kodira C.D."/>
            <person name="Koehrsen M."/>
            <person name="Kumar L."/>
            <person name="Lee Y.H."/>
            <person name="Li L."/>
            <person name="Manners J.M."/>
            <person name="Miranda-Saavedra D."/>
            <person name="Mukherjee M."/>
            <person name="Park G."/>
            <person name="Park J."/>
            <person name="Park S.Y."/>
            <person name="Proctor R.H."/>
            <person name="Regev A."/>
            <person name="Ruiz-Roldan M.C."/>
            <person name="Sain D."/>
            <person name="Sakthikumar S."/>
            <person name="Sykes S."/>
            <person name="Schwartz D.C."/>
            <person name="Turgeon B.G."/>
            <person name="Wapinski I."/>
            <person name="Yoder O."/>
            <person name="Young S."/>
            <person name="Zeng Q."/>
            <person name="Zhou S."/>
            <person name="Galagan J."/>
            <person name="Cuomo C.A."/>
            <person name="Kistler H.C."/>
            <person name="Rep M."/>
        </authorList>
    </citation>
    <scope>NUCLEOTIDE SEQUENCE [LARGE SCALE GENOMIC DNA]</scope>
    <source>
        <strain evidence="2">M3125 / FGSC 7600</strain>
    </source>
</reference>
<dbReference type="GeneID" id="30071953"/>
<dbReference type="RefSeq" id="XP_018746043.1">
    <property type="nucleotide sequence ID" value="XM_018904167.1"/>
</dbReference>
<dbReference type="AlphaFoldDB" id="W7M4K2"/>
<dbReference type="VEuPathDB" id="FungiDB:FVEG_15077"/>